<reference evidence="6 7" key="1">
    <citation type="submission" date="2019-07" db="EMBL/GenBank/DDBJ databases">
        <title>Serratia dokdonensis sp. nov., an elicitor of systemic resistance in Nicotiana Tabacum.</title>
        <authorList>
            <person name="Son J.-S."/>
            <person name="Hwang Y.-J."/>
            <person name="Lee S.-Y."/>
            <person name="Ghim S.-Y."/>
        </authorList>
    </citation>
    <scope>NUCLEOTIDE SEQUENCE [LARGE SCALE GENOMIC DNA]</scope>
    <source>
        <strain evidence="6 7">KUDC3025</strain>
    </source>
</reference>
<dbReference type="EMBL" id="CP041764">
    <property type="protein sequence ID" value="QHA88445.1"/>
    <property type="molecule type" value="Genomic_DNA"/>
</dbReference>
<accession>A0ABX6GQE2</accession>
<evidence type="ECO:0000259" key="5">
    <source>
        <dbReference type="SMART" id="SM00849"/>
    </source>
</evidence>
<dbReference type="RefSeq" id="WP_160030294.1">
    <property type="nucleotide sequence ID" value="NZ_CP041764.1"/>
</dbReference>
<dbReference type="Proteomes" id="UP000430368">
    <property type="component" value="Chromosome"/>
</dbReference>
<evidence type="ECO:0000313" key="6">
    <source>
        <dbReference type="EMBL" id="QHA88445.1"/>
    </source>
</evidence>
<dbReference type="InterPro" id="IPR036866">
    <property type="entry name" value="RibonucZ/Hydroxyglut_hydro"/>
</dbReference>
<evidence type="ECO:0000256" key="1">
    <source>
        <dbReference type="ARBA" id="ARBA00007749"/>
    </source>
</evidence>
<proteinExistence type="inferred from homology"/>
<gene>
    <name evidence="6" type="ORF">FO014_16545</name>
</gene>
<dbReference type="Pfam" id="PF00753">
    <property type="entry name" value="Lactamase_B"/>
    <property type="match status" value="1"/>
</dbReference>
<feature type="domain" description="Metallo-beta-lactamase" evidence="5">
    <location>
        <begin position="61"/>
        <end position="272"/>
    </location>
</feature>
<sequence>MSVITTHKIGRARISKIPELALENIPGSFLYPQWQDEIAQDAAKALPDDFFSDGFTSLAQSTHSWLLQVDGLTLLIDTASGNGKSRPHNPLFHQLDVPYLARLREAGVEPEQVDYVFNTHLHVDHVGWNTVLREGRWVPTFPNARYLFSQKESVFYADPQNVRQPSEFVYEDSVAPVIAAGADMRINSDDDFPLAGFRLHSTPGHSYDHLSLSFTSEGETAFFWGDVMHHPLQIALPQWNSVFCEFPERSLHSRRQALEFAVETGATVFTTHFPGASAGKIEANAEGKLRWLSL</sequence>
<dbReference type="CDD" id="cd16277">
    <property type="entry name" value="metallo-hydrolase-like_MBL-fold"/>
    <property type="match status" value="1"/>
</dbReference>
<name>A0ABX6GQE2_9GAMM</name>
<comment type="similarity">
    <text evidence="1">Belongs to the metallo-beta-lactamase superfamily.</text>
</comment>
<organism evidence="6 7">
    <name type="scientific">Serratia rhizosphaerae</name>
    <dbReference type="NCBI Taxonomy" id="2597702"/>
    <lineage>
        <taxon>Bacteria</taxon>
        <taxon>Pseudomonadati</taxon>
        <taxon>Pseudomonadota</taxon>
        <taxon>Gammaproteobacteria</taxon>
        <taxon>Enterobacterales</taxon>
        <taxon>Yersiniaceae</taxon>
        <taxon>Serratia</taxon>
    </lineage>
</organism>
<evidence type="ECO:0000256" key="2">
    <source>
        <dbReference type="ARBA" id="ARBA00022723"/>
    </source>
</evidence>
<dbReference type="Gene3D" id="3.60.15.10">
    <property type="entry name" value="Ribonuclease Z/Hydroxyacylglutathione hydrolase-like"/>
    <property type="match status" value="1"/>
</dbReference>
<dbReference type="InterPro" id="IPR001279">
    <property type="entry name" value="Metallo-B-lactamas"/>
</dbReference>
<dbReference type="SMART" id="SM00849">
    <property type="entry name" value="Lactamase_B"/>
    <property type="match status" value="1"/>
</dbReference>
<evidence type="ECO:0000313" key="7">
    <source>
        <dbReference type="Proteomes" id="UP000430368"/>
    </source>
</evidence>
<keyword evidence="2" id="KW-0479">Metal-binding</keyword>
<evidence type="ECO:0000256" key="4">
    <source>
        <dbReference type="ARBA" id="ARBA00022833"/>
    </source>
</evidence>
<dbReference type="PANTHER" id="PTHR42978:SF6">
    <property type="entry name" value="QUORUM-QUENCHING LACTONASE YTNP-RELATED"/>
    <property type="match status" value="1"/>
</dbReference>
<keyword evidence="3" id="KW-0378">Hydrolase</keyword>
<dbReference type="SUPFAM" id="SSF56281">
    <property type="entry name" value="Metallo-hydrolase/oxidoreductase"/>
    <property type="match status" value="1"/>
</dbReference>
<dbReference type="InterPro" id="IPR051013">
    <property type="entry name" value="MBL_superfamily_lactonases"/>
</dbReference>
<keyword evidence="4" id="KW-0862">Zinc</keyword>
<evidence type="ECO:0000256" key="3">
    <source>
        <dbReference type="ARBA" id="ARBA00022801"/>
    </source>
</evidence>
<dbReference type="PANTHER" id="PTHR42978">
    <property type="entry name" value="QUORUM-QUENCHING LACTONASE YTNP-RELATED-RELATED"/>
    <property type="match status" value="1"/>
</dbReference>
<protein>
    <submittedName>
        <fullName evidence="6">MBL fold metallo-hydrolase</fullName>
    </submittedName>
</protein>
<keyword evidence="7" id="KW-1185">Reference proteome</keyword>